<evidence type="ECO:0000313" key="2">
    <source>
        <dbReference type="EMBL" id="CAB4220900.1"/>
    </source>
</evidence>
<dbReference type="EMBL" id="LR797501">
    <property type="protein sequence ID" value="CAB4220900.1"/>
    <property type="molecule type" value="Genomic_DNA"/>
</dbReference>
<sequence length="50" mass="5866">MVTLRKEKLHRKVRDCFECADAQYVDEMYPQEGNLICEMCLIDSIVKGDQ</sequence>
<gene>
    <name evidence="1" type="ORF">UFOVP1033_99</name>
    <name evidence="2" type="ORF">UFOVP1631_99</name>
</gene>
<proteinExistence type="predicted"/>
<name>A0A6J5QAC3_9CAUD</name>
<protein>
    <submittedName>
        <fullName evidence="1">Uncharacterized protein</fullName>
    </submittedName>
</protein>
<evidence type="ECO:0000313" key="1">
    <source>
        <dbReference type="EMBL" id="CAB4179367.1"/>
    </source>
</evidence>
<reference evidence="1" key="1">
    <citation type="submission" date="2020-05" db="EMBL/GenBank/DDBJ databases">
        <authorList>
            <person name="Chiriac C."/>
            <person name="Salcher M."/>
            <person name="Ghai R."/>
            <person name="Kavagutti S V."/>
        </authorList>
    </citation>
    <scope>NUCLEOTIDE SEQUENCE</scope>
</reference>
<accession>A0A6J5QAC3</accession>
<dbReference type="EMBL" id="LR796981">
    <property type="protein sequence ID" value="CAB4179367.1"/>
    <property type="molecule type" value="Genomic_DNA"/>
</dbReference>
<organism evidence="1">
    <name type="scientific">uncultured Caudovirales phage</name>
    <dbReference type="NCBI Taxonomy" id="2100421"/>
    <lineage>
        <taxon>Viruses</taxon>
        <taxon>Duplodnaviria</taxon>
        <taxon>Heunggongvirae</taxon>
        <taxon>Uroviricota</taxon>
        <taxon>Caudoviricetes</taxon>
        <taxon>Peduoviridae</taxon>
        <taxon>Maltschvirus</taxon>
        <taxon>Maltschvirus maltsch</taxon>
    </lineage>
</organism>